<dbReference type="Proteomes" id="UP000187209">
    <property type="component" value="Unassembled WGS sequence"/>
</dbReference>
<evidence type="ECO:0000313" key="2">
    <source>
        <dbReference type="Proteomes" id="UP000187209"/>
    </source>
</evidence>
<dbReference type="EMBL" id="MPUH01000313">
    <property type="protein sequence ID" value="OMJ83193.1"/>
    <property type="molecule type" value="Genomic_DNA"/>
</dbReference>
<reference evidence="1 2" key="1">
    <citation type="submission" date="2016-11" db="EMBL/GenBank/DDBJ databases">
        <title>The macronuclear genome of Stentor coeruleus: a giant cell with tiny introns.</title>
        <authorList>
            <person name="Slabodnick M."/>
            <person name="Ruby J.G."/>
            <person name="Reiff S.B."/>
            <person name="Swart E.C."/>
            <person name="Gosai S."/>
            <person name="Prabakaran S."/>
            <person name="Witkowska E."/>
            <person name="Larue G.E."/>
            <person name="Fisher S."/>
            <person name="Freeman R.M."/>
            <person name="Gunawardena J."/>
            <person name="Chu W."/>
            <person name="Stover N.A."/>
            <person name="Gregory B.D."/>
            <person name="Nowacki M."/>
            <person name="Derisi J."/>
            <person name="Roy S.W."/>
            <person name="Marshall W.F."/>
            <person name="Sood P."/>
        </authorList>
    </citation>
    <scope>NUCLEOTIDE SEQUENCE [LARGE SCALE GENOMIC DNA]</scope>
    <source>
        <strain evidence="1">WM001</strain>
    </source>
</reference>
<proteinExistence type="predicted"/>
<accession>A0A1R2C2C4</accession>
<dbReference type="OrthoDB" id="10387361at2759"/>
<comment type="caution">
    <text evidence="1">The sequence shown here is derived from an EMBL/GenBank/DDBJ whole genome shotgun (WGS) entry which is preliminary data.</text>
</comment>
<gene>
    <name evidence="1" type="ORF">SteCoe_15975</name>
</gene>
<sequence length="146" mass="17369">MEDEDVKGKLAYESFPERSWEEIDKSLHLLRDVKYKFTRCAEECYSQGPENLSIWENVRNSCVQTCQNAHDSIFSVFTSNFSPNRDTCLHCALDCGTEYPISKYGEEDLRICEEKCYEKFYKDMVEMNQALENKYQSVYLQKYKHY</sequence>
<protein>
    <submittedName>
        <fullName evidence="1">Uncharacterized protein</fullName>
    </submittedName>
</protein>
<keyword evidence="2" id="KW-1185">Reference proteome</keyword>
<name>A0A1R2C2C4_9CILI</name>
<organism evidence="1 2">
    <name type="scientific">Stentor coeruleus</name>
    <dbReference type="NCBI Taxonomy" id="5963"/>
    <lineage>
        <taxon>Eukaryota</taxon>
        <taxon>Sar</taxon>
        <taxon>Alveolata</taxon>
        <taxon>Ciliophora</taxon>
        <taxon>Postciliodesmatophora</taxon>
        <taxon>Heterotrichea</taxon>
        <taxon>Heterotrichida</taxon>
        <taxon>Stentoridae</taxon>
        <taxon>Stentor</taxon>
    </lineage>
</organism>
<dbReference type="AlphaFoldDB" id="A0A1R2C2C4"/>
<evidence type="ECO:0000313" key="1">
    <source>
        <dbReference type="EMBL" id="OMJ83193.1"/>
    </source>
</evidence>